<dbReference type="Pfam" id="PF17177">
    <property type="entry name" value="PPR_long"/>
    <property type="match status" value="1"/>
</dbReference>
<dbReference type="PANTHER" id="PTHR13547">
    <property type="match status" value="1"/>
</dbReference>
<dbReference type="GO" id="GO:0001682">
    <property type="term" value="P:tRNA 5'-leader removal"/>
    <property type="evidence" value="ECO:0007669"/>
    <property type="project" value="TreeGrafter"/>
</dbReference>
<dbReference type="FunFam" id="1.25.40.10:FF:000339">
    <property type="entry name" value="Proteinaceous RNase P 1, chloroplastic/mitochondrial"/>
    <property type="match status" value="1"/>
</dbReference>
<feature type="domain" description="PROP1-like PPR" evidence="18">
    <location>
        <begin position="166"/>
        <end position="388"/>
    </location>
</feature>
<dbReference type="Proteomes" id="UP000652761">
    <property type="component" value="Unassembled WGS sequence"/>
</dbReference>
<evidence type="ECO:0000313" key="19">
    <source>
        <dbReference type="EMBL" id="MQL81148.1"/>
    </source>
</evidence>
<evidence type="ECO:0000259" key="17">
    <source>
        <dbReference type="Pfam" id="PF16953"/>
    </source>
</evidence>
<evidence type="ECO:0000259" key="18">
    <source>
        <dbReference type="Pfam" id="PF17177"/>
    </source>
</evidence>
<keyword evidence="8" id="KW-0479">Metal-binding</keyword>
<evidence type="ECO:0000256" key="5">
    <source>
        <dbReference type="ARBA" id="ARBA00012179"/>
    </source>
</evidence>
<dbReference type="InterPro" id="IPR011990">
    <property type="entry name" value="TPR-like_helical_dom_sf"/>
</dbReference>
<keyword evidence="7" id="KW-0540">Nuclease</keyword>
<accession>A0A843UC43</accession>
<keyword evidence="10" id="KW-0378">Hydrolase</keyword>
<evidence type="ECO:0000256" key="9">
    <source>
        <dbReference type="ARBA" id="ARBA00022737"/>
    </source>
</evidence>
<feature type="repeat" description="PPR" evidence="15">
    <location>
        <begin position="266"/>
        <end position="300"/>
    </location>
</feature>
<gene>
    <name evidence="19" type="ORF">Taro_013589</name>
</gene>
<evidence type="ECO:0000256" key="1">
    <source>
        <dbReference type="ARBA" id="ARBA00000928"/>
    </source>
</evidence>
<dbReference type="EMBL" id="NMUH01000549">
    <property type="protein sequence ID" value="MQL81148.1"/>
    <property type="molecule type" value="Genomic_DNA"/>
</dbReference>
<dbReference type="PANTHER" id="PTHR13547:SF1">
    <property type="entry name" value="MITOCHONDRIAL RIBONUCLEASE P CATALYTIC SUBUNIT"/>
    <property type="match status" value="1"/>
</dbReference>
<name>A0A843UC43_COLES</name>
<dbReference type="OrthoDB" id="46913at2759"/>
<dbReference type="InterPro" id="IPR031595">
    <property type="entry name" value="PRORP_C"/>
</dbReference>
<evidence type="ECO:0000256" key="16">
    <source>
        <dbReference type="SAM" id="MobiDB-lite"/>
    </source>
</evidence>
<keyword evidence="11" id="KW-0862">Zinc</keyword>
<evidence type="ECO:0000256" key="12">
    <source>
        <dbReference type="ARBA" id="ARBA00022842"/>
    </source>
</evidence>
<comment type="subcellular location">
    <subcellularLocation>
        <location evidence="3">Mitochondrion</location>
    </subcellularLocation>
</comment>
<keyword evidence="6" id="KW-0819">tRNA processing</keyword>
<evidence type="ECO:0000256" key="6">
    <source>
        <dbReference type="ARBA" id="ARBA00022694"/>
    </source>
</evidence>
<reference evidence="19" key="1">
    <citation type="submission" date="2017-07" db="EMBL/GenBank/DDBJ databases">
        <title>Taro Niue Genome Assembly and Annotation.</title>
        <authorList>
            <person name="Atibalentja N."/>
            <person name="Keating K."/>
            <person name="Fields C.J."/>
        </authorList>
    </citation>
    <scope>NUCLEOTIDE SEQUENCE</scope>
    <source>
        <strain evidence="19">Niue_2</strain>
        <tissue evidence="19">Leaf</tissue>
    </source>
</reference>
<comment type="cofactor">
    <cofactor evidence="2">
        <name>Mg(2+)</name>
        <dbReference type="ChEBI" id="CHEBI:18420"/>
    </cofactor>
</comment>
<feature type="repeat" description="PPR" evidence="15">
    <location>
        <begin position="301"/>
        <end position="335"/>
    </location>
</feature>
<feature type="domain" description="PRORP" evidence="17">
    <location>
        <begin position="429"/>
        <end position="516"/>
    </location>
</feature>
<evidence type="ECO:0000256" key="15">
    <source>
        <dbReference type="PROSITE-ProRule" id="PRU00708"/>
    </source>
</evidence>
<evidence type="ECO:0000256" key="3">
    <source>
        <dbReference type="ARBA" id="ARBA00004173"/>
    </source>
</evidence>
<protein>
    <recommendedName>
        <fullName evidence="5">ribonuclease P</fullName>
        <ecNumber evidence="5">3.1.26.5</ecNumber>
    </recommendedName>
</protein>
<comment type="catalytic activity">
    <reaction evidence="1">
        <text>Endonucleolytic cleavage of RNA, removing 5'-extranucleotides from tRNA precursor.</text>
        <dbReference type="EC" id="3.1.26.5"/>
    </reaction>
</comment>
<evidence type="ECO:0000256" key="8">
    <source>
        <dbReference type="ARBA" id="ARBA00022723"/>
    </source>
</evidence>
<dbReference type="GO" id="GO:0004526">
    <property type="term" value="F:ribonuclease P activity"/>
    <property type="evidence" value="ECO:0007669"/>
    <property type="project" value="UniProtKB-EC"/>
</dbReference>
<evidence type="ECO:0000256" key="13">
    <source>
        <dbReference type="ARBA" id="ARBA00022946"/>
    </source>
</evidence>
<evidence type="ECO:0000256" key="2">
    <source>
        <dbReference type="ARBA" id="ARBA00001946"/>
    </source>
</evidence>
<evidence type="ECO:0000256" key="4">
    <source>
        <dbReference type="ARBA" id="ARBA00007626"/>
    </source>
</evidence>
<comment type="similarity">
    <text evidence="4">Belongs to the PPR family. P subfamily.</text>
</comment>
<dbReference type="InterPro" id="IPR002885">
    <property type="entry name" value="PPR_rpt"/>
</dbReference>
<evidence type="ECO:0000256" key="10">
    <source>
        <dbReference type="ARBA" id="ARBA00022801"/>
    </source>
</evidence>
<proteinExistence type="inferred from homology"/>
<feature type="region of interest" description="Disordered" evidence="16">
    <location>
        <begin position="121"/>
        <end position="160"/>
    </location>
</feature>
<keyword evidence="9" id="KW-0677">Repeat</keyword>
<dbReference type="GO" id="GO:0046872">
    <property type="term" value="F:metal ion binding"/>
    <property type="evidence" value="ECO:0007669"/>
    <property type="project" value="UniProtKB-KW"/>
</dbReference>
<dbReference type="Pfam" id="PF16953">
    <property type="entry name" value="PRORP"/>
    <property type="match status" value="1"/>
</dbReference>
<keyword evidence="20" id="KW-1185">Reference proteome</keyword>
<keyword evidence="12" id="KW-0460">Magnesium</keyword>
<evidence type="ECO:0000313" key="20">
    <source>
        <dbReference type="Proteomes" id="UP000652761"/>
    </source>
</evidence>
<dbReference type="Gene3D" id="1.25.40.10">
    <property type="entry name" value="Tetratricopeptide repeat domain"/>
    <property type="match status" value="1"/>
</dbReference>
<keyword evidence="14" id="KW-0496">Mitochondrion</keyword>
<dbReference type="PROSITE" id="PS51375">
    <property type="entry name" value="PPR"/>
    <property type="match status" value="2"/>
</dbReference>
<dbReference type="EC" id="3.1.26.5" evidence="5"/>
<dbReference type="InterPro" id="IPR033443">
    <property type="entry name" value="PROP1-like_PPR_dom"/>
</dbReference>
<organism evidence="19 20">
    <name type="scientific">Colocasia esculenta</name>
    <name type="common">Wild taro</name>
    <name type="synonym">Arum esculentum</name>
    <dbReference type="NCBI Taxonomy" id="4460"/>
    <lineage>
        <taxon>Eukaryota</taxon>
        <taxon>Viridiplantae</taxon>
        <taxon>Streptophyta</taxon>
        <taxon>Embryophyta</taxon>
        <taxon>Tracheophyta</taxon>
        <taxon>Spermatophyta</taxon>
        <taxon>Magnoliopsida</taxon>
        <taxon>Liliopsida</taxon>
        <taxon>Araceae</taxon>
        <taxon>Aroideae</taxon>
        <taxon>Colocasieae</taxon>
        <taxon>Colocasia</taxon>
    </lineage>
</organism>
<dbReference type="AlphaFoldDB" id="A0A843UC43"/>
<dbReference type="GO" id="GO:0005739">
    <property type="term" value="C:mitochondrion"/>
    <property type="evidence" value="ECO:0007669"/>
    <property type="project" value="UniProtKB-SubCell"/>
</dbReference>
<evidence type="ECO:0000256" key="7">
    <source>
        <dbReference type="ARBA" id="ARBA00022722"/>
    </source>
</evidence>
<keyword evidence="13" id="KW-0809">Transit peptide</keyword>
<evidence type="ECO:0000256" key="14">
    <source>
        <dbReference type="ARBA" id="ARBA00023128"/>
    </source>
</evidence>
<comment type="caution">
    <text evidence="19">The sequence shown here is derived from an EMBL/GenBank/DDBJ whole genome shotgun (WGS) entry which is preliminary data.</text>
</comment>
<evidence type="ECO:0000256" key="11">
    <source>
        <dbReference type="ARBA" id="ARBA00022833"/>
    </source>
</evidence>
<feature type="non-terminal residue" evidence="19">
    <location>
        <position position="1"/>
    </location>
</feature>
<feature type="compositionally biased region" description="Basic residues" evidence="16">
    <location>
        <begin position="128"/>
        <end position="140"/>
    </location>
</feature>
<sequence length="522" mass="57421">TELLSSRTSNHSSNVSSRLYPLPNILDVPCPLAQKTQCSYRILRAATRLRPEAVASGRMGGMHLAASSSLPMLSRHSPLSIISKTLSLLSRRRIPRHHVPHYHAPASPRPLHSAPLFLSLKTTPAGKRPPRTFHPQRHQRHMSDGSPKPPGGGAAEDGRLSRKTMNRALRESPEGLLRQKLDMCSKRGDLLEALRLYDEARAQGVPLSQHHYNVLLYLCSSPPPSPGRGAREADPAPTPASETARFGVERGFEIFCQMGLDSIPPNEATFTSLARLAAVKEDPELAYQLIEQMSSSGIPPRLRSYGPALFGFCKKGDADKAYAVESHMARSGVLPEEAELSALLKVSADVGKGDQVYRLMHRLRSTVRQVSVFTAEVVEGWFGSDAARLVGLEEWDIEKVKEGVVGGGGGWHGQGWLGTGQWSVGKTGVDESGICRRCGEKLMCIDIDPTETENFAKSLSTLACQREARADFNSFQEWLDQHGPFDAVIDGANVGLYNQHNFSFFQHHYDLCHWVHQLHAKG</sequence>